<dbReference type="RefSeq" id="WP_052130193.1">
    <property type="nucleotide sequence ID" value="NZ_AVCY01000004.1"/>
</dbReference>
<dbReference type="STRING" id="1384057.CD33_12460"/>
<reference evidence="1 2" key="1">
    <citation type="submission" date="2014-02" db="EMBL/GenBank/DDBJ databases">
        <title>Draft genome sequence of Lysinibacillus sinduriensis JCM 15800.</title>
        <authorList>
            <person name="Zhang F."/>
            <person name="Wang G."/>
            <person name="Zhang L."/>
        </authorList>
    </citation>
    <scope>NUCLEOTIDE SEQUENCE [LARGE SCALE GENOMIC DNA]</scope>
    <source>
        <strain evidence="1 2">JCM 15800</strain>
    </source>
</reference>
<name>A0A0A3HRQ2_9BACL</name>
<evidence type="ECO:0000313" key="1">
    <source>
        <dbReference type="EMBL" id="KGR75084.1"/>
    </source>
</evidence>
<comment type="caution">
    <text evidence="1">The sequence shown here is derived from an EMBL/GenBank/DDBJ whole genome shotgun (WGS) entry which is preliminary data.</text>
</comment>
<organism evidence="1 2">
    <name type="scientific">Ureibacillus sinduriensis BLB-1 = JCM 15800</name>
    <dbReference type="NCBI Taxonomy" id="1384057"/>
    <lineage>
        <taxon>Bacteria</taxon>
        <taxon>Bacillati</taxon>
        <taxon>Bacillota</taxon>
        <taxon>Bacilli</taxon>
        <taxon>Bacillales</taxon>
        <taxon>Caryophanaceae</taxon>
        <taxon>Ureibacillus</taxon>
    </lineage>
</organism>
<dbReference type="AlphaFoldDB" id="A0A0A3HRQ2"/>
<dbReference type="OrthoDB" id="2737285at2"/>
<dbReference type="eggNOG" id="ENOG5032GQA">
    <property type="taxonomic scope" value="Bacteria"/>
</dbReference>
<sequence length="1115" mass="130880">MEKNGDSYTDLTPFQAGNLSEIPYSQSKIVNLIKEGLIEINNQGLININSLNKLIEKEKKLNEKYIFIRDFVDEIGMSTDASIKPFKKGIIKLSKEGIVKTENFRGKLYIEKNFLNIINGKYRKRIEGLKELNLSLVHYNKFKEYFNLEDDIYLTDIQIYMPIKSYDIIEKFLSKYISIKKIKENKGIPNRVIYAIAKRENVKAVNIGRSSLTYFPSDWVANLISKKSLLDNGDYITLGKAESLDFHDKNQNVIRAWALKGNIEYIIGTNGFMYISLKSFRKYITYITKLFEANMPFHDAAEKIIGYRPGNIGKFRSKIYEYNTLFRVENLNKPVHGYTDLINKSDILRFLEDHVSLNELSEIHNLSYAIVVRLAKEYGVENISFSQSRNHQFYNKRKIENIIKKYLNIDNYYSKQQVIKLLNLTGRTYYKLLDEENLKPVITNKRVAYFDKDKIHELKVRQLEYREKYYSNREIRQMFGSSYYNDQMRELILKGNTLIRTAFDDALSVENFYLKEPVNQIYKEYILRKQISQIDYSDPVEAFKRYLVILEINFSENILYTKQQWFNFCEDKLQLTTGSIKTTTRMVSEFVKCTSHLVSITQEKELYELTANSINLELFNINTVTVSQQRYLHTFLKEYYAVLKMNNKPVFRFDWITNPYNYSSEQIEKGIYDFTEYQELLNYVNNLELHKIKAISDVSNINNGEYSNYSSSWLYVLVHMNNAWRHSDVIYNIPRIDLEELYDMNFDEKWFIDNNLSDSQANLVVNQIIRKDIKVSKTQATSQFFCSDDLRVSFATAAILCEIRTRKIEMGILTNSKEKRISHIINFSNKNQVFNEIKQREFFSEFYDNEFVFRSRKMNRSLLSYLYVLLVKKGKSSAALEIAQRLRSHEDFETTNIYIDIPQEEIDHLSRQLFQRREFGFIPNLIAEVIFGELTNREQRTLEIEVLSNKLGGVLKIEATSGYVNSITADKKLVANRILSMGFEEATNFLFNIQNNLLPSKEEHYQCLYSEDGCKKRALSCKNCPFSIPNFYALSSLTSSIEELLINFKKSFENSTLSGEKNRISNILSFQLDQLDEAIDNFGQQEVFKFFDGEMKGFFDLLLQLDEIPGIEGYL</sequence>
<proteinExistence type="predicted"/>
<dbReference type="EMBL" id="JPVO01000052">
    <property type="protein sequence ID" value="KGR75084.1"/>
    <property type="molecule type" value="Genomic_DNA"/>
</dbReference>
<dbReference type="Proteomes" id="UP000030408">
    <property type="component" value="Unassembled WGS sequence"/>
</dbReference>
<evidence type="ECO:0000313" key="2">
    <source>
        <dbReference type="Proteomes" id="UP000030408"/>
    </source>
</evidence>
<gene>
    <name evidence="1" type="ORF">CD33_12460</name>
</gene>
<protein>
    <submittedName>
        <fullName evidence="1">Uncharacterized protein</fullName>
    </submittedName>
</protein>
<accession>A0A0A3HRQ2</accession>
<keyword evidence="2" id="KW-1185">Reference proteome</keyword>